<feature type="domain" description="Cathepsin propeptide inhibitor" evidence="7">
    <location>
        <begin position="35"/>
        <end position="91"/>
    </location>
</feature>
<dbReference type="Proteomes" id="UP000636709">
    <property type="component" value="Unassembled WGS sequence"/>
</dbReference>
<reference evidence="8" key="1">
    <citation type="submission" date="2020-07" db="EMBL/GenBank/DDBJ databases">
        <title>Genome sequence and genetic diversity analysis of an under-domesticated orphan crop, white fonio (Digitaria exilis).</title>
        <authorList>
            <person name="Bennetzen J.L."/>
            <person name="Chen S."/>
            <person name="Ma X."/>
            <person name="Wang X."/>
            <person name="Yssel A.E.J."/>
            <person name="Chaluvadi S.R."/>
            <person name="Johnson M."/>
            <person name="Gangashetty P."/>
            <person name="Hamidou F."/>
            <person name="Sanogo M.D."/>
            <person name="Zwaenepoel A."/>
            <person name="Wallace J."/>
            <person name="Van De Peer Y."/>
            <person name="Van Deynze A."/>
        </authorList>
    </citation>
    <scope>NUCLEOTIDE SEQUENCE</scope>
    <source>
        <tissue evidence="8">Leaves</tissue>
    </source>
</reference>
<dbReference type="CDD" id="cd02248">
    <property type="entry name" value="Peptidase_C1A"/>
    <property type="match status" value="1"/>
</dbReference>
<feature type="region of interest" description="Disordered" evidence="4">
    <location>
        <begin position="341"/>
        <end position="430"/>
    </location>
</feature>
<gene>
    <name evidence="8" type="ORF">HU200_053820</name>
</gene>
<dbReference type="InterPro" id="IPR000169">
    <property type="entry name" value="Pept_cys_AS"/>
</dbReference>
<comment type="caution">
    <text evidence="8">The sequence shown here is derived from an EMBL/GenBank/DDBJ whole genome shotgun (WGS) entry which is preliminary data.</text>
</comment>
<evidence type="ECO:0000313" key="9">
    <source>
        <dbReference type="Proteomes" id="UP000636709"/>
    </source>
</evidence>
<evidence type="ECO:0000256" key="1">
    <source>
        <dbReference type="ARBA" id="ARBA00008455"/>
    </source>
</evidence>
<dbReference type="EMBL" id="JACEFO010002316">
    <property type="protein sequence ID" value="KAF8666106.1"/>
    <property type="molecule type" value="Genomic_DNA"/>
</dbReference>
<comment type="similarity">
    <text evidence="1">Belongs to the peptidase C1 family.</text>
</comment>
<dbReference type="Pfam" id="PF00112">
    <property type="entry name" value="Peptidase_C1"/>
    <property type="match status" value="1"/>
</dbReference>
<sequence>MASSKAFLAILGCVCLCFSVIEARELSDAAMVERHERWMVEYGRVYKDTAEKAERFEVFKDNVAFIESFNAGNNKFWLAVNQFADLTNNEFKATKSNKGFKPMTKGAVTPIKNQGQCGCCWAFSAVAAMEGIVKLSTGNLISLSEQEVVDCDTHSMDEGCEGGWMDGAFEFVIKNGGITTESNYPYKAVDGKCKGGSKSAATIKGYEDVPVNNEAALMKAVANQPVSPLWARQAHLGPPSPSRVLLPPPTAAHVAPLWIRAAATTVAHCRLAVDLRRSVLPRRGSMASSPRLLLAVRRISSSPRTAAPPRRPPQLLLVVRRSSFSSCAAAPSRHAPPLRLTVHQGDARGKVAVGAKRHGSGEGGARDGSMDHRQIWRRRWGEREREREREVSVEREPPERQERDKPRGPNRRAGPSSLFPTWPAQPSSPVALPPTCGAHLASRLSSLSLSRWAPCPAFPFLPSPCSRDAHDPRQRRAAAGLSQARAVDPNHKLPVGTLAIRAVRCAPRHHPINPPGHLQSNPKPQLGFSPSRRRHQWKRKKKDGRKKKKKKKKKGATVTRRSTSMSNRKGEETVDREQLACFLDDKCRQAEEEGAEHRPPRHEKILPASPLSCSELSLPRLAFSRPQGEPSRGLFFPNSDESPLRAVHLLAGTPQPKASPLALVTAPRRPASLPPWQAGSIGIRRYQALHARTLAHAHRTPSALACMRKPPRHDVLAMASALVTVTRQAQAHSHARTCTGRTNARTPCCSPAPGTRALTHLHPRAHTRTHGAGHTGSGRGHTRSSRRARPEPSQPDLTLGAHLSSKRTSAGPTADVITWCPYADAIMTPCSPMDTAVYYTPIVHCFGIFFSPPIVGEREVQLRFPCDLIVPIEMPGLESRAPTESGCRWEPVM</sequence>
<feature type="region of interest" description="Disordered" evidence="4">
    <location>
        <begin position="766"/>
        <end position="811"/>
    </location>
</feature>
<dbReference type="OrthoDB" id="10253408at2759"/>
<dbReference type="SUPFAM" id="SSF54001">
    <property type="entry name" value="Cysteine proteinases"/>
    <property type="match status" value="1"/>
</dbReference>
<dbReference type="SMART" id="SM00848">
    <property type="entry name" value="Inhibitor_I29"/>
    <property type="match status" value="1"/>
</dbReference>
<accession>A0A835E870</accession>
<feature type="compositionally biased region" description="Basic and acidic residues" evidence="4">
    <location>
        <begin position="364"/>
        <end position="407"/>
    </location>
</feature>
<dbReference type="Pfam" id="PF08246">
    <property type="entry name" value="Inhibitor_I29"/>
    <property type="match status" value="1"/>
</dbReference>
<dbReference type="InterPro" id="IPR013128">
    <property type="entry name" value="Peptidase_C1A"/>
</dbReference>
<feature type="domain" description="Peptidase C1A papain C-terminal" evidence="6">
    <location>
        <begin position="101"/>
        <end position="291"/>
    </location>
</feature>
<feature type="region of interest" description="Disordered" evidence="4">
    <location>
        <begin position="507"/>
        <end position="575"/>
    </location>
</feature>
<organism evidence="8 9">
    <name type="scientific">Digitaria exilis</name>
    <dbReference type="NCBI Taxonomy" id="1010633"/>
    <lineage>
        <taxon>Eukaryota</taxon>
        <taxon>Viridiplantae</taxon>
        <taxon>Streptophyta</taxon>
        <taxon>Embryophyta</taxon>
        <taxon>Tracheophyta</taxon>
        <taxon>Spermatophyta</taxon>
        <taxon>Magnoliopsida</taxon>
        <taxon>Liliopsida</taxon>
        <taxon>Poales</taxon>
        <taxon>Poaceae</taxon>
        <taxon>PACMAD clade</taxon>
        <taxon>Panicoideae</taxon>
        <taxon>Panicodae</taxon>
        <taxon>Paniceae</taxon>
        <taxon>Anthephorinae</taxon>
        <taxon>Digitaria</taxon>
    </lineage>
</organism>
<protein>
    <submittedName>
        <fullName evidence="8">Uncharacterized protein</fullName>
    </submittedName>
</protein>
<feature type="compositionally biased region" description="Basic residues" evidence="4">
    <location>
        <begin position="531"/>
        <end position="555"/>
    </location>
</feature>
<dbReference type="PROSITE" id="PS00139">
    <property type="entry name" value="THIOL_PROTEASE_CYS"/>
    <property type="match status" value="1"/>
</dbReference>
<evidence type="ECO:0000256" key="5">
    <source>
        <dbReference type="SAM" id="SignalP"/>
    </source>
</evidence>
<keyword evidence="2 5" id="KW-0732">Signal</keyword>
<feature type="signal peptide" evidence="5">
    <location>
        <begin position="1"/>
        <end position="23"/>
    </location>
</feature>
<dbReference type="Gene3D" id="3.90.70.10">
    <property type="entry name" value="Cysteine proteinases"/>
    <property type="match status" value="1"/>
</dbReference>
<feature type="region of interest" description="Disordered" evidence="4">
    <location>
        <begin position="463"/>
        <end position="485"/>
    </location>
</feature>
<dbReference type="AlphaFoldDB" id="A0A835E870"/>
<dbReference type="InterPro" id="IPR013201">
    <property type="entry name" value="Prot_inhib_I29"/>
</dbReference>
<feature type="chain" id="PRO_5032928612" evidence="5">
    <location>
        <begin position="24"/>
        <end position="893"/>
    </location>
</feature>
<keyword evidence="9" id="KW-1185">Reference proteome</keyword>
<evidence type="ECO:0000259" key="6">
    <source>
        <dbReference type="SMART" id="SM00645"/>
    </source>
</evidence>
<dbReference type="InterPro" id="IPR000668">
    <property type="entry name" value="Peptidase_C1A_C"/>
</dbReference>
<proteinExistence type="inferred from homology"/>
<dbReference type="InterPro" id="IPR038765">
    <property type="entry name" value="Papain-like_cys_pep_sf"/>
</dbReference>
<evidence type="ECO:0000256" key="2">
    <source>
        <dbReference type="ARBA" id="ARBA00022729"/>
    </source>
</evidence>
<dbReference type="GO" id="GO:0008234">
    <property type="term" value="F:cysteine-type peptidase activity"/>
    <property type="evidence" value="ECO:0007669"/>
    <property type="project" value="InterPro"/>
</dbReference>
<name>A0A835E870_9POAL</name>
<dbReference type="PANTHER" id="PTHR12411">
    <property type="entry name" value="CYSTEINE PROTEASE FAMILY C1-RELATED"/>
    <property type="match status" value="1"/>
</dbReference>
<evidence type="ECO:0000256" key="4">
    <source>
        <dbReference type="SAM" id="MobiDB-lite"/>
    </source>
</evidence>
<dbReference type="InterPro" id="IPR039417">
    <property type="entry name" value="Peptidase_C1A_papain-like"/>
</dbReference>
<keyword evidence="3" id="KW-1015">Disulfide bond</keyword>
<dbReference type="GO" id="GO:0006508">
    <property type="term" value="P:proteolysis"/>
    <property type="evidence" value="ECO:0007669"/>
    <property type="project" value="InterPro"/>
</dbReference>
<dbReference type="SMART" id="SM00645">
    <property type="entry name" value="Pept_C1"/>
    <property type="match status" value="1"/>
</dbReference>
<evidence type="ECO:0000256" key="3">
    <source>
        <dbReference type="ARBA" id="ARBA00023157"/>
    </source>
</evidence>
<evidence type="ECO:0000259" key="7">
    <source>
        <dbReference type="SMART" id="SM00848"/>
    </source>
</evidence>
<evidence type="ECO:0000313" key="8">
    <source>
        <dbReference type="EMBL" id="KAF8666106.1"/>
    </source>
</evidence>